<name>A0A336MBD2_CULSO</name>
<feature type="region of interest" description="Disordered" evidence="2">
    <location>
        <begin position="201"/>
        <end position="231"/>
    </location>
</feature>
<dbReference type="VEuPathDB" id="VectorBase:CSON014641"/>
<evidence type="ECO:0000256" key="1">
    <source>
        <dbReference type="ARBA" id="ARBA00006854"/>
    </source>
</evidence>
<feature type="compositionally biased region" description="Basic and acidic residues" evidence="2">
    <location>
        <begin position="208"/>
        <end position="223"/>
    </location>
</feature>
<evidence type="ECO:0000313" key="4">
    <source>
        <dbReference type="EMBL" id="SSX27556.1"/>
    </source>
</evidence>
<dbReference type="SUPFAM" id="SSF48371">
    <property type="entry name" value="ARM repeat"/>
    <property type="match status" value="1"/>
</dbReference>
<accession>A0A336MBD2</accession>
<feature type="region of interest" description="Disordered" evidence="2">
    <location>
        <begin position="542"/>
        <end position="606"/>
    </location>
</feature>
<dbReference type="InterPro" id="IPR011989">
    <property type="entry name" value="ARM-like"/>
</dbReference>
<gene>
    <name evidence="4" type="primary">CSON014641</name>
</gene>
<feature type="domain" description="WAPL" evidence="3">
    <location>
        <begin position="632"/>
        <end position="1132"/>
    </location>
</feature>
<protein>
    <submittedName>
        <fullName evidence="4">CSON014641 protein</fullName>
    </submittedName>
</protein>
<dbReference type="Gene3D" id="1.25.10.10">
    <property type="entry name" value="Leucine-rich Repeat Variant"/>
    <property type="match status" value="1"/>
</dbReference>
<feature type="compositionally biased region" description="Basic and acidic residues" evidence="2">
    <location>
        <begin position="569"/>
        <end position="581"/>
    </location>
</feature>
<feature type="compositionally biased region" description="Polar residues" evidence="2">
    <location>
        <begin position="582"/>
        <end position="592"/>
    </location>
</feature>
<dbReference type="PANTHER" id="PTHR22100">
    <property type="entry name" value="WINGS APART-LIKE PROTEIN HOMOLOG"/>
    <property type="match status" value="1"/>
</dbReference>
<reference evidence="4" key="1">
    <citation type="submission" date="2018-07" db="EMBL/GenBank/DDBJ databases">
        <authorList>
            <person name="Quirk P.G."/>
            <person name="Krulwich T.A."/>
        </authorList>
    </citation>
    <scope>NUCLEOTIDE SEQUENCE</scope>
</reference>
<dbReference type="InterPro" id="IPR016024">
    <property type="entry name" value="ARM-type_fold"/>
</dbReference>
<dbReference type="InterPro" id="IPR012502">
    <property type="entry name" value="WAPL_dom"/>
</dbReference>
<proteinExistence type="inferred from homology"/>
<feature type="compositionally biased region" description="Low complexity" evidence="2">
    <location>
        <begin position="373"/>
        <end position="384"/>
    </location>
</feature>
<dbReference type="OMA" id="NEENCSY"/>
<feature type="compositionally biased region" description="Polar residues" evidence="2">
    <location>
        <begin position="97"/>
        <end position="140"/>
    </location>
</feature>
<dbReference type="Pfam" id="PF07814">
    <property type="entry name" value="WAPL"/>
    <property type="match status" value="1"/>
</dbReference>
<sequence length="1157" mass="128723">MYKGKSNRSNVQTIVPLDALLKEKENTTTSKPTAIRSAGKVGKWGVTSFTSIRTAYSLGLQTHQKDFKAPQNEIINKSEEESETIEAPKPRKFFKSRASTIQQAQQSPVRHNSIEAQSPTNSSTSNRQQAAVVSNELTTTSVKQNKSEKKLKKTKSKPEIKPERAPERTSARNRKSVNYNEDDSASITSVVIPGQQTLAVSETNGSLSKDESAPKQKIIEKENPIQAQPESVPIPASVPIETEPQAQQPPVEHPKIVLRISKGTARFVDTSTSEEETPLINKIKISSERINSVKKHKKRKHSKMDVEAPVMSPPSQVVDQTPAFDELEQQLAEIVHEPIAPEPEPEPVNKRSLRTRTTNVKKPENPSPKTPEKPVSPVKPSKMSSPPPAAPVIEAPVTKTPNKRQTAASKKAATPAKKSPAKPEPVAAPPPPTRATRAGRKRRGASPEVEKEPLDSQSPEKTVPEPAIPEKKRHIDEKKAAAPPNIKCRIKVPPAAAASIPNPSNEIPNNTPTIENHSAETAAAAPAPVKLVISKKKGSIFKSRALVNETGNKRHVYKHKWEDDDEDNQEKTDDKSPETSKKPTTAVGNHSSVLDEFDDFDGPSNEVLNVKKPAVKSLAEEFSDEKDAVEPKKGRKGSYMFVRNVKKAHQIQEIGEFQELDDDVEYILSALQPDNPISTRCLSALQLASKCITPAFRMHVRAHGIVTKFFRALRDAPNDPNLGLCTATVLFVLSQDTLHMDLDRDSLELMLNLLDVSKEKKCSGTSLTQLQKNKKKVRELCEEIKGLGKASHLNLDNITIGTLAVETLLSLTSKRAGEWFKEELRNLGGIDHIMKTVCDCCRAISDYVAKWTEDLLDKLRKIERCLRVLENVTQQNQENQKYIINYNGGDAIDILVKFYKLCDTEISLYPTNEMSTKDNPGCVIREALTPTLKVLINLTHPFNQNAEGSIRVGQIPGIFDTSLHLLLQSTNYVPENCVFEISFLVLLLLINLTTHTERNRALIMQAHAPTDFGSQFAKTPAMKALVEYFYKEEELATLAEKNTDAILDTPKEAAEKLKKSQEEMEETVTKLLQKAGNNMEHTMLASYVCILIGHLTMENDDYKNKIRQYLHDKSFISLATILEKYYNFMKLTGSSEASVVEHIKSTKKILDYFKETD</sequence>
<dbReference type="InterPro" id="IPR039874">
    <property type="entry name" value="WAPL"/>
</dbReference>
<evidence type="ECO:0000259" key="3">
    <source>
        <dbReference type="PROSITE" id="PS51271"/>
    </source>
</evidence>
<organism evidence="4">
    <name type="scientific">Culicoides sonorensis</name>
    <name type="common">Biting midge</name>
    <dbReference type="NCBI Taxonomy" id="179676"/>
    <lineage>
        <taxon>Eukaryota</taxon>
        <taxon>Metazoa</taxon>
        <taxon>Ecdysozoa</taxon>
        <taxon>Arthropoda</taxon>
        <taxon>Hexapoda</taxon>
        <taxon>Insecta</taxon>
        <taxon>Pterygota</taxon>
        <taxon>Neoptera</taxon>
        <taxon>Endopterygota</taxon>
        <taxon>Diptera</taxon>
        <taxon>Nematocera</taxon>
        <taxon>Chironomoidea</taxon>
        <taxon>Ceratopogonidae</taxon>
        <taxon>Ceratopogoninae</taxon>
        <taxon>Culicoides</taxon>
        <taxon>Monoculicoides</taxon>
    </lineage>
</organism>
<dbReference type="FunFam" id="1.25.10.10:FF:000374">
    <property type="entry name" value="Protein wings apart-like"/>
    <property type="match status" value="1"/>
</dbReference>
<dbReference type="AlphaFoldDB" id="A0A336MBD2"/>
<dbReference type="EMBL" id="UFQT01000842">
    <property type="protein sequence ID" value="SSX27556.1"/>
    <property type="molecule type" value="Genomic_DNA"/>
</dbReference>
<evidence type="ECO:0000256" key="2">
    <source>
        <dbReference type="SAM" id="MobiDB-lite"/>
    </source>
</evidence>
<feature type="compositionally biased region" description="Basic and acidic residues" evidence="2">
    <location>
        <begin position="156"/>
        <end position="170"/>
    </location>
</feature>
<feature type="compositionally biased region" description="Basic and acidic residues" evidence="2">
    <location>
        <begin position="468"/>
        <end position="480"/>
    </location>
</feature>
<feature type="compositionally biased region" description="Pro residues" evidence="2">
    <location>
        <begin position="422"/>
        <end position="433"/>
    </location>
</feature>
<feature type="region of interest" description="Disordered" evidence="2">
    <location>
        <begin position="287"/>
        <end position="489"/>
    </location>
</feature>
<dbReference type="PANTHER" id="PTHR22100:SF13">
    <property type="entry name" value="WINGS APART-LIKE PROTEIN HOMOLOG"/>
    <property type="match status" value="1"/>
</dbReference>
<dbReference type="InterPro" id="IPR022771">
    <property type="entry name" value="WAPL_C"/>
</dbReference>
<dbReference type="PROSITE" id="PS51271">
    <property type="entry name" value="WAPL"/>
    <property type="match status" value="1"/>
</dbReference>
<comment type="similarity">
    <text evidence="1">Belongs to the WAPL family.</text>
</comment>
<feature type="compositionally biased region" description="Basic residues" evidence="2">
    <location>
        <begin position="292"/>
        <end position="302"/>
    </location>
</feature>
<feature type="region of interest" description="Disordered" evidence="2">
    <location>
        <begin position="66"/>
        <end position="187"/>
    </location>
</feature>
<feature type="compositionally biased region" description="Low complexity" evidence="2">
    <location>
        <begin position="406"/>
        <end position="418"/>
    </location>
</feature>